<dbReference type="AlphaFoldDB" id="A0A918CBL1"/>
<dbReference type="EMBL" id="BMQL01000019">
    <property type="protein sequence ID" value="GGR16310.1"/>
    <property type="molecule type" value="Genomic_DNA"/>
</dbReference>
<organism evidence="2 3">
    <name type="scientific">Deinococcus ruber</name>
    <dbReference type="NCBI Taxonomy" id="1848197"/>
    <lineage>
        <taxon>Bacteria</taxon>
        <taxon>Thermotogati</taxon>
        <taxon>Deinococcota</taxon>
        <taxon>Deinococci</taxon>
        <taxon>Deinococcales</taxon>
        <taxon>Deinococcaceae</taxon>
        <taxon>Deinococcus</taxon>
    </lineage>
</organism>
<reference evidence="2" key="2">
    <citation type="submission" date="2020-09" db="EMBL/GenBank/DDBJ databases">
        <authorList>
            <person name="Sun Q."/>
            <person name="Ohkuma M."/>
        </authorList>
    </citation>
    <scope>NUCLEOTIDE SEQUENCE</scope>
    <source>
        <strain evidence="2">JCM 31311</strain>
    </source>
</reference>
<sequence>MTALKYEQSLQIDPLLSMVDAANTETTTERRRADAAERALATVEARLRKEQETAVWRAEQVLKREVKAAEAQMAAVQRQLDAREHELSLMRQEVVRLSAQVQEQTGQMAVLETQLNESRNSLLNVAFQKAKEPDMPKSTEPAPTFPPLEGITIAVHLKKAGYDAFYHPDTRTVSCRDLSDAAIRAAARSCASIEHSVAYLRGWLNDNGLMA</sequence>
<evidence type="ECO:0000313" key="2">
    <source>
        <dbReference type="EMBL" id="GGR16310.1"/>
    </source>
</evidence>
<evidence type="ECO:0000313" key="3">
    <source>
        <dbReference type="Proteomes" id="UP000603865"/>
    </source>
</evidence>
<evidence type="ECO:0000256" key="1">
    <source>
        <dbReference type="SAM" id="Coils"/>
    </source>
</evidence>
<name>A0A918CBL1_9DEIO</name>
<gene>
    <name evidence="2" type="ORF">GCM10008957_31190</name>
</gene>
<comment type="caution">
    <text evidence="2">The sequence shown here is derived from an EMBL/GenBank/DDBJ whole genome shotgun (WGS) entry which is preliminary data.</text>
</comment>
<dbReference type="Proteomes" id="UP000603865">
    <property type="component" value="Unassembled WGS sequence"/>
</dbReference>
<proteinExistence type="predicted"/>
<feature type="coiled-coil region" evidence="1">
    <location>
        <begin position="33"/>
        <end position="121"/>
    </location>
</feature>
<accession>A0A918CBL1</accession>
<keyword evidence="3" id="KW-1185">Reference proteome</keyword>
<reference evidence="2" key="1">
    <citation type="journal article" date="2014" name="Int. J. Syst. Evol. Microbiol.">
        <title>Complete genome sequence of Corynebacterium casei LMG S-19264T (=DSM 44701T), isolated from a smear-ripened cheese.</title>
        <authorList>
            <consortium name="US DOE Joint Genome Institute (JGI-PGF)"/>
            <person name="Walter F."/>
            <person name="Albersmeier A."/>
            <person name="Kalinowski J."/>
            <person name="Ruckert C."/>
        </authorList>
    </citation>
    <scope>NUCLEOTIDE SEQUENCE</scope>
    <source>
        <strain evidence="2">JCM 31311</strain>
    </source>
</reference>
<keyword evidence="1" id="KW-0175">Coiled coil</keyword>
<protein>
    <submittedName>
        <fullName evidence="2">Uncharacterized protein</fullName>
    </submittedName>
</protein>
<dbReference type="RefSeq" id="WP_189091443.1">
    <property type="nucleotide sequence ID" value="NZ_BMQL01000019.1"/>
</dbReference>